<dbReference type="EMBL" id="SOHM01000025">
    <property type="protein sequence ID" value="TFD89481.1"/>
    <property type="molecule type" value="Genomic_DNA"/>
</dbReference>
<accession>A0A4R9BS58</accession>
<dbReference type="RefSeq" id="WP_134640942.1">
    <property type="nucleotide sequence ID" value="NZ_SOHM01000025.1"/>
</dbReference>
<evidence type="ECO:0000256" key="1">
    <source>
        <dbReference type="SAM" id="Phobius"/>
    </source>
</evidence>
<dbReference type="AlphaFoldDB" id="A0A4R9BS58"/>
<feature type="transmembrane region" description="Helical" evidence="1">
    <location>
        <begin position="298"/>
        <end position="323"/>
    </location>
</feature>
<comment type="caution">
    <text evidence="2">The sequence shown here is derived from an EMBL/GenBank/DDBJ whole genome shotgun (WGS) entry which is preliminary data.</text>
</comment>
<dbReference type="Proteomes" id="UP000298468">
    <property type="component" value="Unassembled WGS sequence"/>
</dbReference>
<keyword evidence="1" id="KW-0812">Transmembrane</keyword>
<proteinExistence type="predicted"/>
<feature type="transmembrane region" description="Helical" evidence="1">
    <location>
        <begin position="247"/>
        <end position="268"/>
    </location>
</feature>
<dbReference type="InterPro" id="IPR024078">
    <property type="entry name" value="LmbE-like_dom_sf"/>
</dbReference>
<name>A0A4R9BS58_9MICO</name>
<gene>
    <name evidence="2" type="ORF">E3T61_11265</name>
</gene>
<protein>
    <submittedName>
        <fullName evidence="2">Uncharacterized protein</fullName>
    </submittedName>
</protein>
<keyword evidence="3" id="KW-1185">Reference proteome</keyword>
<feature type="transmembrane region" description="Helical" evidence="1">
    <location>
        <begin position="273"/>
        <end position="292"/>
    </location>
</feature>
<dbReference type="OrthoDB" id="5123489at2"/>
<evidence type="ECO:0000313" key="2">
    <source>
        <dbReference type="EMBL" id="TFD89481.1"/>
    </source>
</evidence>
<dbReference type="SUPFAM" id="SSF102588">
    <property type="entry name" value="LmbE-like"/>
    <property type="match status" value="1"/>
</dbReference>
<keyword evidence="1" id="KW-1133">Transmembrane helix</keyword>
<feature type="transmembrane region" description="Helical" evidence="1">
    <location>
        <begin position="215"/>
        <end position="235"/>
    </location>
</feature>
<reference evidence="2 3" key="1">
    <citation type="submission" date="2019-03" db="EMBL/GenBank/DDBJ databases">
        <title>Genomics of glacier-inhabiting Cryobacterium strains.</title>
        <authorList>
            <person name="Liu Q."/>
            <person name="Xin Y.-H."/>
        </authorList>
    </citation>
    <scope>NUCLEOTIDE SEQUENCE [LARGE SCALE GENOMIC DNA]</scope>
    <source>
        <strain evidence="2 3">Sr59</strain>
    </source>
</reference>
<dbReference type="Gene3D" id="3.40.50.10320">
    <property type="entry name" value="LmbE-like"/>
    <property type="match status" value="1"/>
</dbReference>
<organism evidence="2 3">
    <name type="scientific">Cryobacterium lactosi</name>
    <dbReference type="NCBI Taxonomy" id="1259202"/>
    <lineage>
        <taxon>Bacteria</taxon>
        <taxon>Bacillati</taxon>
        <taxon>Actinomycetota</taxon>
        <taxon>Actinomycetes</taxon>
        <taxon>Micrococcales</taxon>
        <taxon>Microbacteriaceae</taxon>
        <taxon>Cryobacterium</taxon>
    </lineage>
</organism>
<sequence>MLRSGNGERVVFVLDAPGDESLLTGGTIARLLAAGAEVTVLFGAATPGESAPAAPGSGAASVGAAAVAAARTALGENDPTRWRVLAATEQGAEPRETLVEAFALADATAVVAAAVDSDLRQAVVDAAGAHRVQVFLRSSVTAAPGARLTAIDVTDHLDRKLAALAAYSGRWQLTDKVVRHGDGTETLVTGTETYARGTAPAGPAELEPPTVGSRVLAALMAFAAGSLFGVLGTVAHQTTVDVGPLTVPVGLVLALLASGTLLLGLRLVVRDRLVVLAAGIGLLGTVFLLSLRSTGGSVLVPAGVLGTVWTMAPALFAALVIAWPRIPARRPNA</sequence>
<evidence type="ECO:0000313" key="3">
    <source>
        <dbReference type="Proteomes" id="UP000298468"/>
    </source>
</evidence>
<keyword evidence="1" id="KW-0472">Membrane</keyword>